<name>A0A2A2L3N4_9BILA</name>
<keyword evidence="6" id="KW-0505">Motor protein</keyword>
<keyword evidence="9" id="KW-0732">Signal</keyword>
<dbReference type="STRING" id="2018661.A0A2A2L3N4"/>
<feature type="signal peptide" evidence="9">
    <location>
        <begin position="1"/>
        <end position="21"/>
    </location>
</feature>
<proteinExistence type="predicted"/>
<feature type="coiled-coil region" evidence="8">
    <location>
        <begin position="32"/>
        <end position="268"/>
    </location>
</feature>
<protein>
    <recommendedName>
        <fullName evidence="12">Myosin tail domain-containing protein</fullName>
    </recommendedName>
</protein>
<dbReference type="Proteomes" id="UP000218231">
    <property type="component" value="Unassembled WGS sequence"/>
</dbReference>
<dbReference type="FunFam" id="1.20.5.370:FF:000008">
    <property type="entry name" value="Myosin heavy chain"/>
    <property type="match status" value="1"/>
</dbReference>
<organism evidence="10 11">
    <name type="scientific">Diploscapter pachys</name>
    <dbReference type="NCBI Taxonomy" id="2018661"/>
    <lineage>
        <taxon>Eukaryota</taxon>
        <taxon>Metazoa</taxon>
        <taxon>Ecdysozoa</taxon>
        <taxon>Nematoda</taxon>
        <taxon>Chromadorea</taxon>
        <taxon>Rhabditida</taxon>
        <taxon>Rhabditina</taxon>
        <taxon>Rhabditomorpha</taxon>
        <taxon>Rhabditoidea</taxon>
        <taxon>Rhabditidae</taxon>
        <taxon>Diploscapter</taxon>
    </lineage>
</organism>
<dbReference type="PANTHER" id="PTHR46349">
    <property type="entry name" value="CINGULIN-LIKE PROTEIN 1-RELATED"/>
    <property type="match status" value="1"/>
</dbReference>
<comment type="caution">
    <text evidence="10">The sequence shown here is derived from an EMBL/GenBank/DDBJ whole genome shotgun (WGS) entry which is preliminary data.</text>
</comment>
<keyword evidence="5" id="KW-0518">Myosin</keyword>
<evidence type="ECO:0000256" key="5">
    <source>
        <dbReference type="ARBA" id="ARBA00023123"/>
    </source>
</evidence>
<feature type="chain" id="PRO_5012810378" description="Myosin tail domain-containing protein" evidence="9">
    <location>
        <begin position="22"/>
        <end position="275"/>
    </location>
</feature>
<dbReference type="Gene3D" id="1.20.5.370">
    <property type="match status" value="2"/>
</dbReference>
<reference evidence="10 11" key="1">
    <citation type="journal article" date="2017" name="Curr. Biol.">
        <title>Genome architecture and evolution of a unichromosomal asexual nematode.</title>
        <authorList>
            <person name="Fradin H."/>
            <person name="Zegar C."/>
            <person name="Gutwein M."/>
            <person name="Lucas J."/>
            <person name="Kovtun M."/>
            <person name="Corcoran D."/>
            <person name="Baugh L.R."/>
            <person name="Kiontke K."/>
            <person name="Gunsalus K."/>
            <person name="Fitch D.H."/>
            <person name="Piano F."/>
        </authorList>
    </citation>
    <scope>NUCLEOTIDE SEQUENCE [LARGE SCALE GENOMIC DNA]</scope>
    <source>
        <strain evidence="10">PF1309</strain>
    </source>
</reference>
<evidence type="ECO:0000256" key="7">
    <source>
        <dbReference type="ARBA" id="ARBA00023179"/>
    </source>
</evidence>
<keyword evidence="7" id="KW-0514">Muscle protein</keyword>
<comment type="subcellular location">
    <subcellularLocation>
        <location evidence="1">Cytoplasm</location>
        <location evidence="1">Myofibril</location>
    </subcellularLocation>
</comment>
<gene>
    <name evidence="10" type="ORF">WR25_03319</name>
</gene>
<dbReference type="OrthoDB" id="6108017at2759"/>
<dbReference type="AlphaFoldDB" id="A0A2A2L3N4"/>
<dbReference type="InterPro" id="IPR014751">
    <property type="entry name" value="XRCC4-like_C"/>
</dbReference>
<evidence type="ECO:0000256" key="3">
    <source>
        <dbReference type="ARBA" id="ARBA00022490"/>
    </source>
</evidence>
<evidence type="ECO:0000256" key="8">
    <source>
        <dbReference type="SAM" id="Coils"/>
    </source>
</evidence>
<dbReference type="PANTHER" id="PTHR46349:SF6">
    <property type="entry name" value="MYOSIN-6-LIKE"/>
    <property type="match status" value="1"/>
</dbReference>
<accession>A0A2A2L3N4</accession>
<evidence type="ECO:0000313" key="10">
    <source>
        <dbReference type="EMBL" id="PAV80725.1"/>
    </source>
</evidence>
<evidence type="ECO:0000256" key="2">
    <source>
        <dbReference type="ARBA" id="ARBA00022433"/>
    </source>
</evidence>
<keyword evidence="3" id="KW-0963">Cytoplasm</keyword>
<evidence type="ECO:0000256" key="4">
    <source>
        <dbReference type="ARBA" id="ARBA00023054"/>
    </source>
</evidence>
<keyword evidence="2" id="KW-0787">Thick filament</keyword>
<sequence>MSRFIFIACVATFLCISYGSAQFKNGDNFGNNDELSEHLEGARRENSQMAQKVKGLTSQLGEGSRSVHELQKIVRRLELEKEELQKALDDAEAALEAEESKVPRTQIEVSQIRSEIEKRTQEKDELAQQTEAVEHARRNAEADAIKLREQNNDLKNQPNAVNGIKIKLEGELQAMHAELDEALAELKNADKMGKKVAADAARLAEELRQEQEQSMHVERLRKGLEVQIKEMRVRLDEAAALKGGKKGIAQLEARIRSFEQELDGEQRIKQNKFTN</sequence>
<evidence type="ECO:0000256" key="1">
    <source>
        <dbReference type="ARBA" id="ARBA00004657"/>
    </source>
</evidence>
<dbReference type="SUPFAM" id="SSF90257">
    <property type="entry name" value="Myosin rod fragments"/>
    <property type="match status" value="1"/>
</dbReference>
<dbReference type="EMBL" id="LIAE01007228">
    <property type="protein sequence ID" value="PAV80725.1"/>
    <property type="molecule type" value="Genomic_DNA"/>
</dbReference>
<evidence type="ECO:0000256" key="6">
    <source>
        <dbReference type="ARBA" id="ARBA00023175"/>
    </source>
</evidence>
<dbReference type="GO" id="GO:0016459">
    <property type="term" value="C:myosin complex"/>
    <property type="evidence" value="ECO:0007669"/>
    <property type="project" value="UniProtKB-KW"/>
</dbReference>
<evidence type="ECO:0008006" key="12">
    <source>
        <dbReference type="Google" id="ProtNLM"/>
    </source>
</evidence>
<evidence type="ECO:0000313" key="11">
    <source>
        <dbReference type="Proteomes" id="UP000218231"/>
    </source>
</evidence>
<keyword evidence="11" id="KW-1185">Reference proteome</keyword>
<evidence type="ECO:0000256" key="9">
    <source>
        <dbReference type="SAM" id="SignalP"/>
    </source>
</evidence>
<keyword evidence="4 8" id="KW-0175">Coiled coil</keyword>